<keyword evidence="4 5" id="KW-0472">Membrane</keyword>
<dbReference type="EMBL" id="BMAT01006586">
    <property type="protein sequence ID" value="GFS15391.1"/>
    <property type="molecule type" value="Genomic_DNA"/>
</dbReference>
<accession>A0AAV4IZ25</accession>
<name>A0AAV4IZ25_9GAST</name>
<dbReference type="Proteomes" id="UP000762676">
    <property type="component" value="Unassembled WGS sequence"/>
</dbReference>
<keyword evidence="7" id="KW-1185">Reference proteome</keyword>
<proteinExistence type="predicted"/>
<dbReference type="Pfam" id="PF06396">
    <property type="entry name" value="AGTRAP"/>
    <property type="match status" value="1"/>
</dbReference>
<keyword evidence="3 5" id="KW-1133">Transmembrane helix</keyword>
<gene>
    <name evidence="6" type="ORF">ElyMa_003185900</name>
</gene>
<feature type="transmembrane region" description="Helical" evidence="5">
    <location>
        <begin position="20"/>
        <end position="51"/>
    </location>
</feature>
<protein>
    <recommendedName>
        <fullName evidence="8">P-type ATPase C-terminal domain-containing protein</fullName>
    </recommendedName>
</protein>
<dbReference type="PANTHER" id="PTHR16521:SF3">
    <property type="entry name" value="TYPE-1 ANGIOTENSIN II RECEPTOR-ASSOCIATED PROTEIN"/>
    <property type="match status" value="1"/>
</dbReference>
<evidence type="ECO:0000256" key="1">
    <source>
        <dbReference type="ARBA" id="ARBA00004141"/>
    </source>
</evidence>
<evidence type="ECO:0000256" key="3">
    <source>
        <dbReference type="ARBA" id="ARBA00022989"/>
    </source>
</evidence>
<evidence type="ECO:0000256" key="4">
    <source>
        <dbReference type="ARBA" id="ARBA00023136"/>
    </source>
</evidence>
<keyword evidence="2 5" id="KW-0812">Transmembrane</keyword>
<dbReference type="PANTHER" id="PTHR16521">
    <property type="entry name" value="TYPE-1 ANGIOTENSIN II RECEPTOR-ASSOCIATED PROTEIN"/>
    <property type="match status" value="1"/>
</dbReference>
<sequence length="103" mass="11797">MEAQIPDWAAKASWMLHFTLFSWALTSGFITVQTFTYSQLVFFMVGAWFLVDKASVDAALLFFCTILITILNDIIVLSIYTPRGYRAIEDGKKQDICVNIYNR</sequence>
<evidence type="ECO:0000313" key="7">
    <source>
        <dbReference type="Proteomes" id="UP000762676"/>
    </source>
</evidence>
<feature type="transmembrane region" description="Helical" evidence="5">
    <location>
        <begin position="58"/>
        <end position="80"/>
    </location>
</feature>
<dbReference type="GO" id="GO:0005886">
    <property type="term" value="C:plasma membrane"/>
    <property type="evidence" value="ECO:0007669"/>
    <property type="project" value="TreeGrafter"/>
</dbReference>
<dbReference type="AlphaFoldDB" id="A0AAV4IZ25"/>
<comment type="subcellular location">
    <subcellularLocation>
        <location evidence="1">Membrane</location>
        <topology evidence="1">Multi-pass membrane protein</topology>
    </subcellularLocation>
</comment>
<reference evidence="6 7" key="1">
    <citation type="journal article" date="2021" name="Elife">
        <title>Chloroplast acquisition without the gene transfer in kleptoplastic sea slugs, Plakobranchus ocellatus.</title>
        <authorList>
            <person name="Maeda T."/>
            <person name="Takahashi S."/>
            <person name="Yoshida T."/>
            <person name="Shimamura S."/>
            <person name="Takaki Y."/>
            <person name="Nagai Y."/>
            <person name="Toyoda A."/>
            <person name="Suzuki Y."/>
            <person name="Arimoto A."/>
            <person name="Ishii H."/>
            <person name="Satoh N."/>
            <person name="Nishiyama T."/>
            <person name="Hasebe M."/>
            <person name="Maruyama T."/>
            <person name="Minagawa J."/>
            <person name="Obokata J."/>
            <person name="Shigenobu S."/>
        </authorList>
    </citation>
    <scope>NUCLEOTIDE SEQUENCE [LARGE SCALE GENOMIC DNA]</scope>
</reference>
<evidence type="ECO:0008006" key="8">
    <source>
        <dbReference type="Google" id="ProtNLM"/>
    </source>
</evidence>
<evidence type="ECO:0000313" key="6">
    <source>
        <dbReference type="EMBL" id="GFS15391.1"/>
    </source>
</evidence>
<dbReference type="GO" id="GO:0038166">
    <property type="term" value="P:angiotensin-activated signaling pathway"/>
    <property type="evidence" value="ECO:0007669"/>
    <property type="project" value="InterPro"/>
</dbReference>
<dbReference type="InterPro" id="IPR009436">
    <property type="entry name" value="AGTRAP"/>
</dbReference>
<evidence type="ECO:0000256" key="5">
    <source>
        <dbReference type="SAM" id="Phobius"/>
    </source>
</evidence>
<evidence type="ECO:0000256" key="2">
    <source>
        <dbReference type="ARBA" id="ARBA00022692"/>
    </source>
</evidence>
<comment type="caution">
    <text evidence="6">The sequence shown here is derived from an EMBL/GenBank/DDBJ whole genome shotgun (WGS) entry which is preliminary data.</text>
</comment>
<organism evidence="6 7">
    <name type="scientific">Elysia marginata</name>
    <dbReference type="NCBI Taxonomy" id="1093978"/>
    <lineage>
        <taxon>Eukaryota</taxon>
        <taxon>Metazoa</taxon>
        <taxon>Spiralia</taxon>
        <taxon>Lophotrochozoa</taxon>
        <taxon>Mollusca</taxon>
        <taxon>Gastropoda</taxon>
        <taxon>Heterobranchia</taxon>
        <taxon>Euthyneura</taxon>
        <taxon>Panpulmonata</taxon>
        <taxon>Sacoglossa</taxon>
        <taxon>Placobranchoidea</taxon>
        <taxon>Plakobranchidae</taxon>
        <taxon>Elysia</taxon>
    </lineage>
</organism>